<dbReference type="Proteomes" id="UP001063698">
    <property type="component" value="Chromosome"/>
</dbReference>
<accession>A0A977K983</accession>
<evidence type="ECO:0008006" key="3">
    <source>
        <dbReference type="Google" id="ProtNLM"/>
    </source>
</evidence>
<evidence type="ECO:0000313" key="2">
    <source>
        <dbReference type="Proteomes" id="UP001063698"/>
    </source>
</evidence>
<dbReference type="InterPro" id="IPR023129">
    <property type="entry name" value="MTH889-like_dom_sf"/>
</dbReference>
<dbReference type="PANTHER" id="PTHR42240">
    <property type="entry name" value="DUF211 DOMAIN-CONTAINING PROTEIN"/>
    <property type="match status" value="1"/>
</dbReference>
<dbReference type="SUPFAM" id="SSF160363">
    <property type="entry name" value="MTH889-like"/>
    <property type="match status" value="1"/>
</dbReference>
<dbReference type="AlphaFoldDB" id="A0A977K983"/>
<reference evidence="1" key="1">
    <citation type="submission" date="2013-11" db="EMBL/GenBank/DDBJ databases">
        <title>Comparative genomics of Ignicoccus.</title>
        <authorList>
            <person name="Podar M."/>
        </authorList>
    </citation>
    <scope>NUCLEOTIDE SEQUENCE</scope>
    <source>
        <strain evidence="1">DSM 13166</strain>
    </source>
</reference>
<keyword evidence="2" id="KW-1185">Reference proteome</keyword>
<name>A0A977K983_9CREN</name>
<proteinExistence type="predicted"/>
<organism evidence="1 2">
    <name type="scientific">Ignicoccus pacificus DSM 13166</name>
    <dbReference type="NCBI Taxonomy" id="940294"/>
    <lineage>
        <taxon>Archaea</taxon>
        <taxon>Thermoproteota</taxon>
        <taxon>Thermoprotei</taxon>
        <taxon>Desulfurococcales</taxon>
        <taxon>Desulfurococcaceae</taxon>
        <taxon>Ignicoccus</taxon>
    </lineage>
</organism>
<protein>
    <recommendedName>
        <fullName evidence="3">DUF211 domain-containing protein</fullName>
    </recommendedName>
</protein>
<dbReference type="Pfam" id="PF02680">
    <property type="entry name" value="DUF211"/>
    <property type="match status" value="1"/>
</dbReference>
<dbReference type="KEGG" id="ipc:IPA_03100"/>
<dbReference type="EMBL" id="CP006868">
    <property type="protein sequence ID" value="UXD21340.1"/>
    <property type="molecule type" value="Genomic_DNA"/>
</dbReference>
<dbReference type="Gene3D" id="3.30.70.1340">
    <property type="entry name" value="MTH889-like domain"/>
    <property type="match status" value="1"/>
</dbReference>
<gene>
    <name evidence="1" type="ORF">IPA_03100</name>
</gene>
<dbReference type="PANTHER" id="PTHR42240:SF1">
    <property type="entry name" value="DUF211 DOMAIN-CONTAINING PROTEIN"/>
    <property type="match status" value="1"/>
</dbReference>
<sequence length="86" mass="9606">MGKVKRVLLDTIKPIKGLTIIDIAKEIADLEGISKVTIRVEEMDVETITMTIIVEGSDIDFETLKEALEERGVVIHSIDEVIAERE</sequence>
<dbReference type="InterPro" id="IPR003831">
    <property type="entry name" value="DUF211"/>
</dbReference>
<evidence type="ECO:0000313" key="1">
    <source>
        <dbReference type="EMBL" id="UXD21340.1"/>
    </source>
</evidence>